<dbReference type="SUPFAM" id="SSF48498">
    <property type="entry name" value="Tetracyclin repressor-like, C-terminal domain"/>
    <property type="match status" value="1"/>
</dbReference>
<dbReference type="PROSITE" id="PS50977">
    <property type="entry name" value="HTH_TETR_2"/>
    <property type="match status" value="1"/>
</dbReference>
<keyword evidence="7" id="KW-1185">Reference proteome</keyword>
<protein>
    <submittedName>
        <fullName evidence="6">TetR family transcriptional regulator</fullName>
    </submittedName>
</protein>
<dbReference type="GO" id="GO:0003677">
    <property type="term" value="F:DNA binding"/>
    <property type="evidence" value="ECO:0007669"/>
    <property type="project" value="UniProtKB-UniRule"/>
</dbReference>
<dbReference type="AlphaFoldDB" id="A0A917UZ32"/>
<dbReference type="InterPro" id="IPR036271">
    <property type="entry name" value="Tet_transcr_reg_TetR-rel_C_sf"/>
</dbReference>
<sequence>MDKHNAIVVGAADVFETEGFRGIGIDRIIASSGVSTRTLYKHFGSRDGLVIEVLRARHAAFMEQLAADSSAANPIAHLFDTLRHWIEGRGARGCMLLRARSEYASACEEIVSLVHQQKDEFRADVAKRVRHCLGRDDATLTMQIWLIFEGATAGASVAGASVIEDAKQAALVLICTARDRAS</sequence>
<keyword evidence="1" id="KW-0805">Transcription regulation</keyword>
<comment type="caution">
    <text evidence="6">The sequence shown here is derived from an EMBL/GenBank/DDBJ whole genome shotgun (WGS) entry which is preliminary data.</text>
</comment>
<dbReference type="PANTHER" id="PTHR47506">
    <property type="entry name" value="TRANSCRIPTIONAL REGULATORY PROTEIN"/>
    <property type="match status" value="1"/>
</dbReference>
<feature type="domain" description="HTH tetR-type" evidence="5">
    <location>
        <begin position="1"/>
        <end position="61"/>
    </location>
</feature>
<evidence type="ECO:0000256" key="3">
    <source>
        <dbReference type="ARBA" id="ARBA00023163"/>
    </source>
</evidence>
<accession>A0A917UZ32</accession>
<dbReference type="PANTHER" id="PTHR47506:SF6">
    <property type="entry name" value="HTH-TYPE TRANSCRIPTIONAL REPRESSOR NEMR"/>
    <property type="match status" value="1"/>
</dbReference>
<organism evidence="6 7">
    <name type="scientific">Pseudomonas matsuisoli</name>
    <dbReference type="NCBI Taxonomy" id="1515666"/>
    <lineage>
        <taxon>Bacteria</taxon>
        <taxon>Pseudomonadati</taxon>
        <taxon>Pseudomonadota</taxon>
        <taxon>Gammaproteobacteria</taxon>
        <taxon>Pseudomonadales</taxon>
        <taxon>Pseudomonadaceae</taxon>
        <taxon>Pseudomonas</taxon>
    </lineage>
</organism>
<reference evidence="6" key="2">
    <citation type="submission" date="2020-09" db="EMBL/GenBank/DDBJ databases">
        <authorList>
            <person name="Sun Q."/>
            <person name="Ohkuma M."/>
        </authorList>
    </citation>
    <scope>NUCLEOTIDE SEQUENCE</scope>
    <source>
        <strain evidence="6">JCM 30078</strain>
    </source>
</reference>
<dbReference type="Proteomes" id="UP000635983">
    <property type="component" value="Unassembled WGS sequence"/>
</dbReference>
<dbReference type="InterPro" id="IPR009057">
    <property type="entry name" value="Homeodomain-like_sf"/>
</dbReference>
<dbReference type="EMBL" id="BMPO01000006">
    <property type="protein sequence ID" value="GGK01524.1"/>
    <property type="molecule type" value="Genomic_DNA"/>
</dbReference>
<evidence type="ECO:0000259" key="5">
    <source>
        <dbReference type="PROSITE" id="PS50977"/>
    </source>
</evidence>
<gene>
    <name evidence="6" type="ORF">GCM10009304_29160</name>
</gene>
<proteinExistence type="predicted"/>
<feature type="DNA-binding region" description="H-T-H motif" evidence="4">
    <location>
        <begin position="24"/>
        <end position="43"/>
    </location>
</feature>
<name>A0A917UZ32_9PSED</name>
<keyword evidence="3" id="KW-0804">Transcription</keyword>
<keyword evidence="2 4" id="KW-0238">DNA-binding</keyword>
<evidence type="ECO:0000313" key="6">
    <source>
        <dbReference type="EMBL" id="GGK01524.1"/>
    </source>
</evidence>
<dbReference type="SUPFAM" id="SSF46689">
    <property type="entry name" value="Homeodomain-like"/>
    <property type="match status" value="1"/>
</dbReference>
<dbReference type="PRINTS" id="PR00455">
    <property type="entry name" value="HTHTETR"/>
</dbReference>
<evidence type="ECO:0000256" key="4">
    <source>
        <dbReference type="PROSITE-ProRule" id="PRU00335"/>
    </source>
</evidence>
<dbReference type="InterPro" id="IPR001647">
    <property type="entry name" value="HTH_TetR"/>
</dbReference>
<evidence type="ECO:0000256" key="1">
    <source>
        <dbReference type="ARBA" id="ARBA00023015"/>
    </source>
</evidence>
<dbReference type="RefSeq" id="WP_188983977.1">
    <property type="nucleotide sequence ID" value="NZ_BMPO01000006.1"/>
</dbReference>
<evidence type="ECO:0000256" key="2">
    <source>
        <dbReference type="ARBA" id="ARBA00023125"/>
    </source>
</evidence>
<evidence type="ECO:0000313" key="7">
    <source>
        <dbReference type="Proteomes" id="UP000635983"/>
    </source>
</evidence>
<reference evidence="6" key="1">
    <citation type="journal article" date="2014" name="Int. J. Syst. Evol. Microbiol.">
        <title>Complete genome sequence of Corynebacterium casei LMG S-19264T (=DSM 44701T), isolated from a smear-ripened cheese.</title>
        <authorList>
            <consortium name="US DOE Joint Genome Institute (JGI-PGF)"/>
            <person name="Walter F."/>
            <person name="Albersmeier A."/>
            <person name="Kalinowski J."/>
            <person name="Ruckert C."/>
        </authorList>
    </citation>
    <scope>NUCLEOTIDE SEQUENCE</scope>
    <source>
        <strain evidence="6">JCM 30078</strain>
    </source>
</reference>
<dbReference type="Pfam" id="PF00440">
    <property type="entry name" value="TetR_N"/>
    <property type="match status" value="1"/>
</dbReference>
<dbReference type="Gene3D" id="1.10.357.10">
    <property type="entry name" value="Tetracycline Repressor, domain 2"/>
    <property type="match status" value="1"/>
</dbReference>